<dbReference type="RefSeq" id="WP_382315915.1">
    <property type="nucleotide sequence ID" value="NZ_JBHUFD010000006.1"/>
</dbReference>
<keyword evidence="4" id="KW-1185">Reference proteome</keyword>
<accession>A0ABW4QY46</accession>
<gene>
    <name evidence="3" type="ORF">ACFSDX_17615</name>
</gene>
<dbReference type="Proteomes" id="UP001597197">
    <property type="component" value="Unassembled WGS sequence"/>
</dbReference>
<sequence length="252" mass="28049">MSTAARKPATPKLDAKHKRFVGAFCGDPSLNATRAAIAAGYSAKTAAQQASRLLRNVKVRDAIEQALAKAAMGTEEIASHWSAVGRVNLSDFFTKVEYEETTKVHRPLIEWIAELEYQYSFENRVASRQVLDEKQLLAHSLRQNDRRNTIIWLQVELEMNPAATYQADGPAVKRHRMELDLVKADELGVLDLAKSIKPTAFGTAIELPDRLAALERLAKWQGMFVDKVEHSGSMGIVWEEVKTYEGKGAEVA</sequence>
<keyword evidence="1" id="KW-1188">Viral release from host cell</keyword>
<name>A0ABW4QY46_9BACT</name>
<dbReference type="PANTHER" id="PTHR41328:SF2">
    <property type="entry name" value="TERMINASE SMALL SUBUNIT"/>
    <property type="match status" value="1"/>
</dbReference>
<comment type="caution">
    <text evidence="3">The sequence shown here is derived from an EMBL/GenBank/DDBJ whole genome shotgun (WGS) entry which is preliminary data.</text>
</comment>
<organism evidence="3 4">
    <name type="scientific">Hymenobacter bucti</name>
    <dbReference type="NCBI Taxonomy" id="1844114"/>
    <lineage>
        <taxon>Bacteria</taxon>
        <taxon>Pseudomonadati</taxon>
        <taxon>Bacteroidota</taxon>
        <taxon>Cytophagia</taxon>
        <taxon>Cytophagales</taxon>
        <taxon>Hymenobacteraceae</taxon>
        <taxon>Hymenobacter</taxon>
    </lineage>
</organism>
<protein>
    <submittedName>
        <fullName evidence="3">Terminase small subunit</fullName>
    </submittedName>
</protein>
<dbReference type="PANTHER" id="PTHR41328">
    <property type="entry name" value="TERMINASE SMALL SUBUNIT-RELATED"/>
    <property type="match status" value="1"/>
</dbReference>
<evidence type="ECO:0000256" key="1">
    <source>
        <dbReference type="ARBA" id="ARBA00022612"/>
    </source>
</evidence>
<dbReference type="InterPro" id="IPR052404">
    <property type="entry name" value="SPP1-like_terminase"/>
</dbReference>
<reference evidence="4" key="1">
    <citation type="journal article" date="2019" name="Int. J. Syst. Evol. Microbiol.">
        <title>The Global Catalogue of Microorganisms (GCM) 10K type strain sequencing project: providing services to taxonomists for standard genome sequencing and annotation.</title>
        <authorList>
            <consortium name="The Broad Institute Genomics Platform"/>
            <consortium name="The Broad Institute Genome Sequencing Center for Infectious Disease"/>
            <person name="Wu L."/>
            <person name="Ma J."/>
        </authorList>
    </citation>
    <scope>NUCLEOTIDE SEQUENCE [LARGE SCALE GENOMIC DNA]</scope>
    <source>
        <strain evidence="4">CGMCC 1.15795</strain>
    </source>
</reference>
<dbReference type="Pfam" id="PF03592">
    <property type="entry name" value="Terminase_2"/>
    <property type="match status" value="1"/>
</dbReference>
<proteinExistence type="predicted"/>
<keyword evidence="2" id="KW-0231">Viral genome packaging</keyword>
<evidence type="ECO:0000313" key="4">
    <source>
        <dbReference type="Proteomes" id="UP001597197"/>
    </source>
</evidence>
<dbReference type="Gene3D" id="1.10.10.1400">
    <property type="entry name" value="Terminase, small subunit, N-terminal DNA-binding domain, HTH motif"/>
    <property type="match status" value="1"/>
</dbReference>
<dbReference type="InterPro" id="IPR005335">
    <property type="entry name" value="Terminase_ssu"/>
</dbReference>
<evidence type="ECO:0000256" key="2">
    <source>
        <dbReference type="ARBA" id="ARBA00023219"/>
    </source>
</evidence>
<evidence type="ECO:0000313" key="3">
    <source>
        <dbReference type="EMBL" id="MFD1874267.1"/>
    </source>
</evidence>
<dbReference type="EMBL" id="JBHUFD010000006">
    <property type="protein sequence ID" value="MFD1874267.1"/>
    <property type="molecule type" value="Genomic_DNA"/>
</dbReference>
<dbReference type="InterPro" id="IPR038713">
    <property type="entry name" value="Terminase_Gp1_N_sf"/>
</dbReference>